<proteinExistence type="predicted"/>
<keyword evidence="4" id="KW-1185">Reference proteome</keyword>
<sequence length="366" mass="40662">MKEIKNIIRQFDQTPPEEKLALATVVRVEGSSYRRMGARMLVSENGNWVGGISGGCLEGDALKRSRMAILKGKASAITYDTTIDDDHQIGVGLGCNGVIDVLFTPVDRSRADNQIELLKRITGGPRKISKLVKVTRSENSDLLGELLEFTGSESLQILKEEGVNIDELAQAVRSLDKSKNIHLSDELSLFVEVLPPAYHLILLGHQYDLYPLLRQTIELGWDITVVAPENKVSPMEGVNLMTPEVFDSIEFDDYTAVVLMSHSLHTDKENLRKLSKKKPKYIGMLGPRVRSERIWAELAEEGDAIPADLMQNIYAPVGLEIGANTPDEIALSLLAEVKGVFALKQIAHLRDKAQPIHERDEPMTFK</sequence>
<evidence type="ECO:0000313" key="4">
    <source>
        <dbReference type="Proteomes" id="UP000050454"/>
    </source>
</evidence>
<dbReference type="Proteomes" id="UP000050454">
    <property type="component" value="Unassembled WGS sequence"/>
</dbReference>
<dbReference type="InterPro" id="IPR052698">
    <property type="entry name" value="MoCofactor_Util/Proc"/>
</dbReference>
<evidence type="ECO:0000313" key="3">
    <source>
        <dbReference type="EMBL" id="KPM48359.1"/>
    </source>
</evidence>
<protein>
    <recommendedName>
        <fullName evidence="5">XshC-Cox1 family protein</fullName>
    </recommendedName>
</protein>
<reference evidence="3 4" key="1">
    <citation type="submission" date="2015-07" db="EMBL/GenBank/DDBJ databases">
        <title>The draft genome sequence of Leadbetterella sp. JN14-9.</title>
        <authorList>
            <person name="Liu Y."/>
            <person name="Du J."/>
            <person name="Shao Z."/>
        </authorList>
    </citation>
    <scope>NUCLEOTIDE SEQUENCE [LARGE SCALE GENOMIC DNA]</scope>
    <source>
        <strain evidence="3 4">JN14-9</strain>
    </source>
</reference>
<dbReference type="PATRIC" id="fig|1605367.3.peg.2740"/>
<dbReference type="InterPro" id="IPR003777">
    <property type="entry name" value="XdhC_CoxI"/>
</dbReference>
<dbReference type="Gene3D" id="3.40.50.720">
    <property type="entry name" value="NAD(P)-binding Rossmann-like Domain"/>
    <property type="match status" value="1"/>
</dbReference>
<feature type="domain" description="XdhC- CoxI" evidence="1">
    <location>
        <begin position="18"/>
        <end position="80"/>
    </location>
</feature>
<dbReference type="Pfam" id="PF13478">
    <property type="entry name" value="XdhC_C"/>
    <property type="match status" value="1"/>
</dbReference>
<dbReference type="PANTHER" id="PTHR30388:SF4">
    <property type="entry name" value="MOLYBDENUM COFACTOR INSERTION CHAPERONE PAOD"/>
    <property type="match status" value="1"/>
</dbReference>
<comment type="caution">
    <text evidence="3">The sequence shown here is derived from an EMBL/GenBank/DDBJ whole genome shotgun (WGS) entry which is preliminary data.</text>
</comment>
<dbReference type="EMBL" id="LGTQ01000006">
    <property type="protein sequence ID" value="KPM48359.1"/>
    <property type="molecule type" value="Genomic_DNA"/>
</dbReference>
<organism evidence="3 4">
    <name type="scientific">Jiulongibacter sediminis</name>
    <dbReference type="NCBI Taxonomy" id="1605367"/>
    <lineage>
        <taxon>Bacteria</taxon>
        <taxon>Pseudomonadati</taxon>
        <taxon>Bacteroidota</taxon>
        <taxon>Cytophagia</taxon>
        <taxon>Cytophagales</taxon>
        <taxon>Leadbetterellaceae</taxon>
        <taxon>Jiulongibacter</taxon>
    </lineage>
</organism>
<dbReference type="Pfam" id="PF02625">
    <property type="entry name" value="XdhC_CoxI"/>
    <property type="match status" value="1"/>
</dbReference>
<evidence type="ECO:0000259" key="1">
    <source>
        <dbReference type="Pfam" id="PF02625"/>
    </source>
</evidence>
<gene>
    <name evidence="3" type="ORF">AFM12_06845</name>
</gene>
<dbReference type="RefSeq" id="WP_055145755.1">
    <property type="nucleotide sequence ID" value="NZ_JXSZ01000006.1"/>
</dbReference>
<dbReference type="OrthoDB" id="9773039at2"/>
<evidence type="ECO:0008006" key="5">
    <source>
        <dbReference type="Google" id="ProtNLM"/>
    </source>
</evidence>
<evidence type="ECO:0000259" key="2">
    <source>
        <dbReference type="Pfam" id="PF13478"/>
    </source>
</evidence>
<dbReference type="STRING" id="1605367.AFM12_06845"/>
<dbReference type="PANTHER" id="PTHR30388">
    <property type="entry name" value="ALDEHYDE OXIDOREDUCTASE MOLYBDENUM COFACTOR ASSEMBLY PROTEIN"/>
    <property type="match status" value="1"/>
</dbReference>
<dbReference type="AlphaFoldDB" id="A0A0P7C2N3"/>
<name>A0A0P7C2N3_9BACT</name>
<accession>A0A0P7C2N3</accession>
<dbReference type="InterPro" id="IPR027051">
    <property type="entry name" value="XdhC_Rossmann_dom"/>
</dbReference>
<feature type="domain" description="XdhC Rossmann" evidence="2">
    <location>
        <begin position="200"/>
        <end position="337"/>
    </location>
</feature>